<organism evidence="2 3">
    <name type="scientific">Sphaeroforma arctica JP610</name>
    <dbReference type="NCBI Taxonomy" id="667725"/>
    <lineage>
        <taxon>Eukaryota</taxon>
        <taxon>Ichthyosporea</taxon>
        <taxon>Ichthyophonida</taxon>
        <taxon>Sphaeroforma</taxon>
    </lineage>
</organism>
<evidence type="ECO:0000313" key="2">
    <source>
        <dbReference type="EMBL" id="KNC72094.1"/>
    </source>
</evidence>
<dbReference type="RefSeq" id="XP_014145996.1">
    <property type="nucleotide sequence ID" value="XM_014290521.1"/>
</dbReference>
<reference evidence="2 3" key="1">
    <citation type="submission" date="2011-02" db="EMBL/GenBank/DDBJ databases">
        <title>The Genome Sequence of Sphaeroforma arctica JP610.</title>
        <authorList>
            <consortium name="The Broad Institute Genome Sequencing Platform"/>
            <person name="Russ C."/>
            <person name="Cuomo C."/>
            <person name="Young S.K."/>
            <person name="Zeng Q."/>
            <person name="Gargeya S."/>
            <person name="Alvarado L."/>
            <person name="Berlin A."/>
            <person name="Chapman S.B."/>
            <person name="Chen Z."/>
            <person name="Freedman E."/>
            <person name="Gellesch M."/>
            <person name="Goldberg J."/>
            <person name="Griggs A."/>
            <person name="Gujja S."/>
            <person name="Heilman E."/>
            <person name="Heiman D."/>
            <person name="Howarth C."/>
            <person name="Mehta T."/>
            <person name="Neiman D."/>
            <person name="Pearson M."/>
            <person name="Roberts A."/>
            <person name="Saif S."/>
            <person name="Shea T."/>
            <person name="Shenoy N."/>
            <person name="Sisk P."/>
            <person name="Stolte C."/>
            <person name="Sykes S."/>
            <person name="White J."/>
            <person name="Yandava C."/>
            <person name="Burger G."/>
            <person name="Gray M.W."/>
            <person name="Holland P.W.H."/>
            <person name="King N."/>
            <person name="Lang F.B.F."/>
            <person name="Roger A.J."/>
            <person name="Ruiz-Trillo I."/>
            <person name="Haas B."/>
            <person name="Nusbaum C."/>
            <person name="Birren B."/>
        </authorList>
    </citation>
    <scope>NUCLEOTIDE SEQUENCE [LARGE SCALE GENOMIC DNA]</scope>
    <source>
        <strain evidence="2 3">JP610</strain>
    </source>
</reference>
<feature type="transmembrane region" description="Helical" evidence="1">
    <location>
        <begin position="41"/>
        <end position="65"/>
    </location>
</feature>
<evidence type="ECO:0000313" key="3">
    <source>
        <dbReference type="Proteomes" id="UP000054560"/>
    </source>
</evidence>
<sequence>MGKSAEHLALGQFFAMTFIPLMGIFGSVHLFAMLDGRYVSLAVRGIIAGYAMLVATYGTVMHTFFT</sequence>
<dbReference type="GeneID" id="25915861"/>
<proteinExistence type="predicted"/>
<keyword evidence="1" id="KW-0812">Transmembrane</keyword>
<keyword evidence="3" id="KW-1185">Reference proteome</keyword>
<feature type="non-terminal residue" evidence="2">
    <location>
        <position position="66"/>
    </location>
</feature>
<accession>A0A0L0F645</accession>
<evidence type="ECO:0000256" key="1">
    <source>
        <dbReference type="SAM" id="Phobius"/>
    </source>
</evidence>
<dbReference type="EMBL" id="KQ247592">
    <property type="protein sequence ID" value="KNC72094.1"/>
    <property type="molecule type" value="Genomic_DNA"/>
</dbReference>
<dbReference type="AlphaFoldDB" id="A0A0L0F645"/>
<gene>
    <name evidence="2" type="ORF">SARC_15357</name>
</gene>
<protein>
    <submittedName>
        <fullName evidence="2">Uncharacterized protein</fullName>
    </submittedName>
</protein>
<feature type="transmembrane region" description="Helical" evidence="1">
    <location>
        <begin position="12"/>
        <end position="34"/>
    </location>
</feature>
<keyword evidence="1" id="KW-0472">Membrane</keyword>
<name>A0A0L0F645_9EUKA</name>
<dbReference type="Proteomes" id="UP000054560">
    <property type="component" value="Unassembled WGS sequence"/>
</dbReference>
<keyword evidence="1" id="KW-1133">Transmembrane helix</keyword>